<dbReference type="Pfam" id="PF06381">
    <property type="entry name" value="Phage_portal_3"/>
    <property type="match status" value="1"/>
</dbReference>
<dbReference type="Proteomes" id="UP000224974">
    <property type="component" value="Unassembled WGS sequence"/>
</dbReference>
<feature type="domain" description="Anti-CBASS protein Acb1-like N-terminal" evidence="1">
    <location>
        <begin position="39"/>
        <end position="350"/>
    </location>
</feature>
<comment type="caution">
    <text evidence="2">The sequence shown here is derived from an EMBL/GenBank/DDBJ whole genome shotgun (WGS) entry which is preliminary data.</text>
</comment>
<dbReference type="RefSeq" id="WP_029095731.1">
    <property type="nucleotide sequence ID" value="NZ_PDDX01000001.1"/>
</dbReference>
<name>A0A2C6DQT1_9GAMM</name>
<keyword evidence="3" id="KW-1185">Reference proteome</keyword>
<proteinExistence type="predicted"/>
<evidence type="ECO:0000313" key="3">
    <source>
        <dbReference type="Proteomes" id="UP000224974"/>
    </source>
</evidence>
<evidence type="ECO:0000313" key="2">
    <source>
        <dbReference type="EMBL" id="PHI31171.1"/>
    </source>
</evidence>
<dbReference type="OrthoDB" id="6609882at2"/>
<dbReference type="EMBL" id="PDDX01000001">
    <property type="protein sequence ID" value="PHI31171.1"/>
    <property type="molecule type" value="Genomic_DNA"/>
</dbReference>
<protein>
    <submittedName>
        <fullName evidence="2">DUF1073 domain-containing protein</fullName>
    </submittedName>
</protein>
<dbReference type="STRING" id="1111728.GCA_000427805_03699"/>
<dbReference type="AlphaFoldDB" id="A0A2C6DQT1"/>
<organism evidence="2 3">
    <name type="scientific">Budvicia aquatica</name>
    <dbReference type="NCBI Taxonomy" id="82979"/>
    <lineage>
        <taxon>Bacteria</taxon>
        <taxon>Pseudomonadati</taxon>
        <taxon>Pseudomonadota</taxon>
        <taxon>Gammaproteobacteria</taxon>
        <taxon>Enterobacterales</taxon>
        <taxon>Budviciaceae</taxon>
        <taxon>Budvicia</taxon>
    </lineage>
</organism>
<accession>A0A2C6DQT1</accession>
<sequence length="474" mass="51749">MAEIVISNGMTSQLTELLTNNESIEPGSVAGYELCKILWEQHPLGGKLVEKPITMALFKPRENNLEDDPDRRIVKAFEGVWLRLGVTEKIRNLHFITRCYGAAAIGVGTTSTKAAEVLPSFGLSESDIFINVFDPLNASGSMVTSQDPNAPDFQEPKNTLNIAGQDWHPSRTMKVFNGAPIYLGYQSSAFGFTGRSVFQRALYPLKSFLQSMVADNMVSQKAGVLVAKTAQNTSVLSGLMAAAGMIKRELLKSAKNDGVLSIGASDSIESLDLQNVDKALTTSRDNIIANIAAASDTPALLIKDEAFANGFGEGAEDSNAVAQYIDSVRQTIDPTIMFFENIVQYIAWDEAFFDALAADYPDQYAGRKYEDVFYGWKSGFSSKWTDLLERKQSDVQDGESKILNQASTLYTALSANLDPENKAALAIWLAEIINTLSFSIDTPLILDEEALANYVPPPPVNNYGNEKEGEEKAT</sequence>
<evidence type="ECO:0000259" key="1">
    <source>
        <dbReference type="Pfam" id="PF06381"/>
    </source>
</evidence>
<dbReference type="InterPro" id="IPR024459">
    <property type="entry name" value="Acb1-like_N"/>
</dbReference>
<reference evidence="3" key="1">
    <citation type="submission" date="2017-09" db="EMBL/GenBank/DDBJ databases">
        <title>FDA dAtabase for Regulatory Grade micrObial Sequences (FDA-ARGOS): Supporting development and validation of Infectious Disease Dx tests.</title>
        <authorList>
            <person name="Minogue T."/>
            <person name="Wolcott M."/>
            <person name="Wasieloski L."/>
            <person name="Aguilar W."/>
            <person name="Moore D."/>
            <person name="Tallon L."/>
            <person name="Sadzewicz L."/>
            <person name="Ott S."/>
            <person name="Zhao X."/>
            <person name="Nagaraj S."/>
            <person name="Vavikolanu K."/>
            <person name="Aluvathingal J."/>
            <person name="Nadendla S."/>
            <person name="Sichtig H."/>
        </authorList>
    </citation>
    <scope>NUCLEOTIDE SEQUENCE [LARGE SCALE GENOMIC DNA]</scope>
    <source>
        <strain evidence="3">FDAARGOS_387</strain>
    </source>
</reference>
<gene>
    <name evidence="2" type="ORF">CRN84_18410</name>
</gene>